<dbReference type="EMBL" id="CAJRST010037777">
    <property type="protein sequence ID" value="CAG6007288.1"/>
    <property type="molecule type" value="Genomic_DNA"/>
</dbReference>
<proteinExistence type="predicted"/>
<keyword evidence="1" id="KW-0472">Membrane</keyword>
<protein>
    <submittedName>
        <fullName evidence="3">(Atlantic silverside) hypothetical protein</fullName>
    </submittedName>
</protein>
<organism evidence="3 4">
    <name type="scientific">Menidia menidia</name>
    <name type="common">Atlantic silverside</name>
    <dbReference type="NCBI Taxonomy" id="238744"/>
    <lineage>
        <taxon>Eukaryota</taxon>
        <taxon>Metazoa</taxon>
        <taxon>Chordata</taxon>
        <taxon>Craniata</taxon>
        <taxon>Vertebrata</taxon>
        <taxon>Euteleostomi</taxon>
        <taxon>Actinopterygii</taxon>
        <taxon>Neopterygii</taxon>
        <taxon>Teleostei</taxon>
        <taxon>Neoteleostei</taxon>
        <taxon>Acanthomorphata</taxon>
        <taxon>Ovalentaria</taxon>
        <taxon>Atherinomorphae</taxon>
        <taxon>Atheriniformes</taxon>
        <taxon>Atherinopsidae</taxon>
        <taxon>Menidiinae</taxon>
        <taxon>Menidia</taxon>
    </lineage>
</organism>
<evidence type="ECO:0000256" key="1">
    <source>
        <dbReference type="SAM" id="Phobius"/>
    </source>
</evidence>
<dbReference type="OrthoDB" id="8955914at2759"/>
<gene>
    <name evidence="3" type="ORF">MMEN_LOCUS18744</name>
</gene>
<dbReference type="AlphaFoldDB" id="A0A8S4BIP9"/>
<feature type="signal peptide" evidence="2">
    <location>
        <begin position="1"/>
        <end position="49"/>
    </location>
</feature>
<keyword evidence="2" id="KW-0732">Signal</keyword>
<reference evidence="3" key="1">
    <citation type="submission" date="2021-05" db="EMBL/GenBank/DDBJ databases">
        <authorList>
            <person name="Tigano A."/>
        </authorList>
    </citation>
    <scope>NUCLEOTIDE SEQUENCE</scope>
</reference>
<evidence type="ECO:0000313" key="3">
    <source>
        <dbReference type="EMBL" id="CAG6007288.1"/>
    </source>
</evidence>
<keyword evidence="1" id="KW-0812">Transmembrane</keyword>
<name>A0A8S4BIP9_9TELE</name>
<accession>A0A8S4BIP9</accession>
<feature type="transmembrane region" description="Helical" evidence="1">
    <location>
        <begin position="105"/>
        <end position="127"/>
    </location>
</feature>
<keyword evidence="1" id="KW-1133">Transmembrane helix</keyword>
<feature type="chain" id="PRO_5035745988" evidence="2">
    <location>
        <begin position="50"/>
        <end position="244"/>
    </location>
</feature>
<evidence type="ECO:0000256" key="2">
    <source>
        <dbReference type="SAM" id="SignalP"/>
    </source>
</evidence>
<evidence type="ECO:0000313" key="4">
    <source>
        <dbReference type="Proteomes" id="UP000677803"/>
    </source>
</evidence>
<sequence>MRFRKVTQLYIASLRPYNPRRLLHTKMESPGTLCLFLLLNLLHLSPAGADQALSTTQTYSSGPGDHDGRSTFAMEAYFSTTDQQNSSDGTVVIRSDCPIDTEMGLVAIGSAGGVILCLLVATIVLACQVRLLQNRAQTLRTSRSNMNLVSGTGYWDSDQTEAGGLVGPCDASVVLEEVRSDGKMEEKRQAEIQEAMEESGTGLGEVAPAVAFDPEEQASKMLSSSSQDYCLEVPRDVEDMPLVV</sequence>
<keyword evidence="4" id="KW-1185">Reference proteome</keyword>
<dbReference type="Proteomes" id="UP000677803">
    <property type="component" value="Unassembled WGS sequence"/>
</dbReference>
<comment type="caution">
    <text evidence="3">The sequence shown here is derived from an EMBL/GenBank/DDBJ whole genome shotgun (WGS) entry which is preliminary data.</text>
</comment>